<protein>
    <submittedName>
        <fullName evidence="3">UPAR/Ly6 domain-containing protein</fullName>
    </submittedName>
</protein>
<evidence type="ECO:0000313" key="3">
    <source>
        <dbReference type="WBParaSite" id="HCON_00191422-00001"/>
    </source>
</evidence>
<feature type="signal peptide" evidence="1">
    <location>
        <begin position="1"/>
        <end position="16"/>
    </location>
</feature>
<keyword evidence="2" id="KW-1185">Reference proteome</keyword>
<dbReference type="Proteomes" id="UP000025227">
    <property type="component" value="Unplaced"/>
</dbReference>
<dbReference type="AlphaFoldDB" id="A0A7I4Z5A9"/>
<reference evidence="3" key="1">
    <citation type="submission" date="2020-12" db="UniProtKB">
        <authorList>
            <consortium name="WormBaseParasite"/>
        </authorList>
    </citation>
    <scope>IDENTIFICATION</scope>
    <source>
        <strain evidence="3">MHco3</strain>
    </source>
</reference>
<sequence length="115" mass="13075">MQLLFLLIAAVTPLHAIRCYSYYADTNEDKYPMKIWVDCPFDTQYCFKSYVEQKAFSTWLSTRSCGTPNLCREEGCKGTKTEKTCCCRGDLCNYSRGSTFITALIASTLFALKIT</sequence>
<dbReference type="OMA" id="NTDKACC"/>
<organism evidence="2 3">
    <name type="scientific">Haemonchus contortus</name>
    <name type="common">Barber pole worm</name>
    <dbReference type="NCBI Taxonomy" id="6289"/>
    <lineage>
        <taxon>Eukaryota</taxon>
        <taxon>Metazoa</taxon>
        <taxon>Ecdysozoa</taxon>
        <taxon>Nematoda</taxon>
        <taxon>Chromadorea</taxon>
        <taxon>Rhabditida</taxon>
        <taxon>Rhabditina</taxon>
        <taxon>Rhabditomorpha</taxon>
        <taxon>Strongyloidea</taxon>
        <taxon>Trichostrongylidae</taxon>
        <taxon>Haemonchus</taxon>
    </lineage>
</organism>
<evidence type="ECO:0000256" key="1">
    <source>
        <dbReference type="SAM" id="SignalP"/>
    </source>
</evidence>
<evidence type="ECO:0000313" key="2">
    <source>
        <dbReference type="Proteomes" id="UP000025227"/>
    </source>
</evidence>
<dbReference type="OrthoDB" id="5825620at2759"/>
<accession>A0A7I4Z5A9</accession>
<feature type="chain" id="PRO_5029489205" evidence="1">
    <location>
        <begin position="17"/>
        <end position="115"/>
    </location>
</feature>
<dbReference type="WBParaSite" id="HCON_00191422-00001">
    <property type="protein sequence ID" value="HCON_00191422-00001"/>
    <property type="gene ID" value="HCON_00191422"/>
</dbReference>
<dbReference type="Gene3D" id="2.10.60.10">
    <property type="entry name" value="CD59"/>
    <property type="match status" value="1"/>
</dbReference>
<keyword evidence="1" id="KW-0732">Signal</keyword>
<name>A0A7I4Z5A9_HAECO</name>
<proteinExistence type="predicted"/>
<dbReference type="InterPro" id="IPR045860">
    <property type="entry name" value="Snake_toxin-like_sf"/>
</dbReference>
<dbReference type="SUPFAM" id="SSF57302">
    <property type="entry name" value="Snake toxin-like"/>
    <property type="match status" value="1"/>
</dbReference>
<dbReference type="PANTHER" id="PTHR34721">
    <property type="entry name" value="PROTEIN CBG09734"/>
    <property type="match status" value="1"/>
</dbReference>
<dbReference type="PANTHER" id="PTHR34721:SF11">
    <property type="entry name" value="ACTIVIN_RECP DOMAIN-CONTAINING PROTEIN"/>
    <property type="match status" value="1"/>
</dbReference>